<keyword evidence="1" id="KW-0472">Membrane</keyword>
<dbReference type="InterPro" id="IPR007168">
    <property type="entry name" value="Phageshock_PspC_N"/>
</dbReference>
<feature type="domain" description="Phage shock protein PspC N-terminal" evidence="2">
    <location>
        <begin position="7"/>
        <end position="59"/>
    </location>
</feature>
<proteinExistence type="predicted"/>
<organism evidence="3 4">
    <name type="scientific">Corynebacterium zhongnanshanii</name>
    <dbReference type="NCBI Taxonomy" id="2768834"/>
    <lineage>
        <taxon>Bacteria</taxon>
        <taxon>Bacillati</taxon>
        <taxon>Actinomycetota</taxon>
        <taxon>Actinomycetes</taxon>
        <taxon>Mycobacteriales</taxon>
        <taxon>Corynebacteriaceae</taxon>
        <taxon>Corynebacterium</taxon>
    </lineage>
</organism>
<keyword evidence="1" id="KW-0812">Transmembrane</keyword>
<reference evidence="3 4" key="1">
    <citation type="submission" date="2019-10" db="EMBL/GenBank/DDBJ databases">
        <title>Corynebacterium sp novel species isolated from the respiratory tract of Marmot.</title>
        <authorList>
            <person name="Zhang G."/>
        </authorList>
    </citation>
    <scope>NUCLEOTIDE SEQUENCE [LARGE SCALE GENOMIC DNA]</scope>
    <source>
        <strain evidence="3 4">336</strain>
    </source>
</reference>
<dbReference type="RefSeq" id="WP_151842779.1">
    <property type="nucleotide sequence ID" value="NZ_CP061033.1"/>
</dbReference>
<evidence type="ECO:0000259" key="2">
    <source>
        <dbReference type="Pfam" id="PF04024"/>
    </source>
</evidence>
<protein>
    <submittedName>
        <fullName evidence="3">PspC domain-containing protein</fullName>
    </submittedName>
</protein>
<gene>
    <name evidence="3" type="ORF">F8377_09500</name>
</gene>
<evidence type="ECO:0000313" key="3">
    <source>
        <dbReference type="EMBL" id="KAB3519215.1"/>
    </source>
</evidence>
<dbReference type="EMBL" id="WBZJ01000004">
    <property type="protein sequence ID" value="KAB3519215.1"/>
    <property type="molecule type" value="Genomic_DNA"/>
</dbReference>
<keyword evidence="4" id="KW-1185">Reference proteome</keyword>
<sequence>MSFIKSKWYRTDRNKKLAGVCAGVAEVYGVHPDTVRLIYAFLVPGMITVYLIQWMIYPKR</sequence>
<evidence type="ECO:0000256" key="1">
    <source>
        <dbReference type="SAM" id="Phobius"/>
    </source>
</evidence>
<comment type="caution">
    <text evidence="3">The sequence shown here is derived from an EMBL/GenBank/DDBJ whole genome shotgun (WGS) entry which is preliminary data.</text>
</comment>
<keyword evidence="1" id="KW-1133">Transmembrane helix</keyword>
<dbReference type="Pfam" id="PF04024">
    <property type="entry name" value="PspC"/>
    <property type="match status" value="1"/>
</dbReference>
<name>A0ABQ6VFJ0_9CORY</name>
<dbReference type="Proteomes" id="UP000436181">
    <property type="component" value="Unassembled WGS sequence"/>
</dbReference>
<feature type="transmembrane region" description="Helical" evidence="1">
    <location>
        <begin position="39"/>
        <end position="57"/>
    </location>
</feature>
<evidence type="ECO:0000313" key="4">
    <source>
        <dbReference type="Proteomes" id="UP000436181"/>
    </source>
</evidence>
<accession>A0ABQ6VFJ0</accession>